<proteinExistence type="predicted"/>
<keyword evidence="7" id="KW-1185">Reference proteome</keyword>
<comment type="caution">
    <text evidence="6">The sequence shown here is derived from an EMBL/GenBank/DDBJ whole genome shotgun (WGS) entry which is preliminary data.</text>
</comment>
<accession>A0A848DBT5</accession>
<dbReference type="InterPro" id="IPR001296">
    <property type="entry name" value="Glyco_trans_1"/>
</dbReference>
<evidence type="ECO:0000313" key="6">
    <source>
        <dbReference type="EMBL" id="NMH90018.1"/>
    </source>
</evidence>
<dbReference type="GO" id="GO:0016758">
    <property type="term" value="F:hexosyltransferase activity"/>
    <property type="evidence" value="ECO:0007669"/>
    <property type="project" value="TreeGrafter"/>
</dbReference>
<feature type="domain" description="Glycosyltransferase subfamily 4-like N-terminal" evidence="5">
    <location>
        <begin position="22"/>
        <end position="196"/>
    </location>
</feature>
<protein>
    <submittedName>
        <fullName evidence="6">Glycosyltransferase family 1 protein</fullName>
    </submittedName>
</protein>
<dbReference type="Pfam" id="PF13439">
    <property type="entry name" value="Glyco_transf_4"/>
    <property type="match status" value="1"/>
</dbReference>
<dbReference type="Gene3D" id="3.40.50.2000">
    <property type="entry name" value="Glycogen Phosphorylase B"/>
    <property type="match status" value="2"/>
</dbReference>
<dbReference type="AlphaFoldDB" id="A0A848DBT5"/>
<reference evidence="6 7" key="1">
    <citation type="submission" date="2020-04" db="EMBL/GenBank/DDBJ databases">
        <authorList>
            <person name="Klaysubun C."/>
            <person name="Duangmal K."/>
            <person name="Lipun K."/>
        </authorList>
    </citation>
    <scope>NUCLEOTIDE SEQUENCE [LARGE SCALE GENOMIC DNA]</scope>
    <source>
        <strain evidence="6 7">DSM 45300</strain>
    </source>
</reference>
<dbReference type="SUPFAM" id="SSF53756">
    <property type="entry name" value="UDP-Glycosyltransferase/glycogen phosphorylase"/>
    <property type="match status" value="1"/>
</dbReference>
<feature type="region of interest" description="Disordered" evidence="3">
    <location>
        <begin position="1"/>
        <end position="25"/>
    </location>
</feature>
<keyword evidence="1" id="KW-0328">Glycosyltransferase</keyword>
<gene>
    <name evidence="6" type="ORF">HF519_00075</name>
</gene>
<keyword evidence="2 6" id="KW-0808">Transferase</keyword>
<evidence type="ECO:0000259" key="5">
    <source>
        <dbReference type="Pfam" id="PF13439"/>
    </source>
</evidence>
<evidence type="ECO:0000313" key="7">
    <source>
        <dbReference type="Proteomes" id="UP000586918"/>
    </source>
</evidence>
<dbReference type="PANTHER" id="PTHR45947">
    <property type="entry name" value="SULFOQUINOVOSYL TRANSFERASE SQD2"/>
    <property type="match status" value="1"/>
</dbReference>
<organism evidence="6 7">
    <name type="scientific">Pseudonocardia bannensis</name>
    <dbReference type="NCBI Taxonomy" id="630973"/>
    <lineage>
        <taxon>Bacteria</taxon>
        <taxon>Bacillati</taxon>
        <taxon>Actinomycetota</taxon>
        <taxon>Actinomycetes</taxon>
        <taxon>Pseudonocardiales</taxon>
        <taxon>Pseudonocardiaceae</taxon>
        <taxon>Pseudonocardia</taxon>
    </lineage>
</organism>
<dbReference type="InterPro" id="IPR050194">
    <property type="entry name" value="Glycosyltransferase_grp1"/>
</dbReference>
<evidence type="ECO:0000256" key="3">
    <source>
        <dbReference type="SAM" id="MobiDB-lite"/>
    </source>
</evidence>
<evidence type="ECO:0000256" key="1">
    <source>
        <dbReference type="ARBA" id="ARBA00022676"/>
    </source>
</evidence>
<dbReference type="RefSeq" id="WP_169409635.1">
    <property type="nucleotide sequence ID" value="NZ_JAAXKZ010000001.1"/>
</dbReference>
<evidence type="ECO:0000259" key="4">
    <source>
        <dbReference type="Pfam" id="PF00534"/>
    </source>
</evidence>
<dbReference type="Proteomes" id="UP000586918">
    <property type="component" value="Unassembled WGS sequence"/>
</dbReference>
<dbReference type="EMBL" id="JAAXKZ010000001">
    <property type="protein sequence ID" value="NMH90018.1"/>
    <property type="molecule type" value="Genomic_DNA"/>
</dbReference>
<sequence length="408" mass="43625">MRIAMVSEHASPLAAPGGPDSGGQNVHVRELSRALAAAGHDVTVWTRRDDSTTPAEVVTAPGIRVRHITAGPATRLPKDELVPHVPELARGLLRAWAADRPDVVHAHFWMSGLASLAAAGRLGIPLVQTFHALGHVKRRHQGAEDTSPEGRTAAERAIARQVDRVIATCTDEVFELFRLGAARPRITVVPCGVDTETFTPQGPVLERGYRRRLVSIGRLVRRKGVDEVIEALSRVPAAELLVAGGPPAGEAMADDPDVRRLQALARARGVAGRVRFLGAVARPDVPALLRSADAVVCVPWYEPFGMVPLEAMACGRPVVASAVGGMTDTVIHQVTGLHVPPRRPDALARSLCELLAQPTLQLTLGAAGRDRAVARYGWDRVGAATAEVYEQVIAARAERSERLARVGR</sequence>
<dbReference type="InterPro" id="IPR028098">
    <property type="entry name" value="Glyco_trans_4-like_N"/>
</dbReference>
<name>A0A848DBT5_9PSEU</name>
<dbReference type="Pfam" id="PF00534">
    <property type="entry name" value="Glycos_transf_1"/>
    <property type="match status" value="1"/>
</dbReference>
<evidence type="ECO:0000256" key="2">
    <source>
        <dbReference type="ARBA" id="ARBA00022679"/>
    </source>
</evidence>
<feature type="domain" description="Glycosyl transferase family 1" evidence="4">
    <location>
        <begin position="210"/>
        <end position="370"/>
    </location>
</feature>
<dbReference type="GO" id="GO:1901137">
    <property type="term" value="P:carbohydrate derivative biosynthetic process"/>
    <property type="evidence" value="ECO:0007669"/>
    <property type="project" value="UniProtKB-ARBA"/>
</dbReference>
<dbReference type="PANTHER" id="PTHR45947:SF3">
    <property type="entry name" value="SULFOQUINOVOSYL TRANSFERASE SQD2"/>
    <property type="match status" value="1"/>
</dbReference>